<feature type="chain" id="PRO_5044833533" description="Phytocyanin domain-containing protein" evidence="11">
    <location>
        <begin position="23"/>
        <end position="184"/>
    </location>
</feature>
<dbReference type="PANTHER" id="PTHR33021:SF44">
    <property type="entry name" value="EARLY NODULIN-LIKE PROTEIN 8"/>
    <property type="match status" value="1"/>
</dbReference>
<dbReference type="InterPro" id="IPR039391">
    <property type="entry name" value="Phytocyanin-like"/>
</dbReference>
<evidence type="ECO:0000256" key="7">
    <source>
        <dbReference type="ARBA" id="ARBA00023180"/>
    </source>
</evidence>
<keyword evidence="6" id="KW-1015">Disulfide bond</keyword>
<dbReference type="AlphaFoldDB" id="A0ABD3DXD9"/>
<evidence type="ECO:0000256" key="6">
    <source>
        <dbReference type="ARBA" id="ARBA00023157"/>
    </source>
</evidence>
<organism evidence="13 14">
    <name type="scientific">Castilleja foliolosa</name>
    <dbReference type="NCBI Taxonomy" id="1961234"/>
    <lineage>
        <taxon>Eukaryota</taxon>
        <taxon>Viridiplantae</taxon>
        <taxon>Streptophyta</taxon>
        <taxon>Embryophyta</taxon>
        <taxon>Tracheophyta</taxon>
        <taxon>Spermatophyta</taxon>
        <taxon>Magnoliopsida</taxon>
        <taxon>eudicotyledons</taxon>
        <taxon>Gunneridae</taxon>
        <taxon>Pentapetalae</taxon>
        <taxon>asterids</taxon>
        <taxon>lamiids</taxon>
        <taxon>Lamiales</taxon>
        <taxon>Orobanchaceae</taxon>
        <taxon>Pedicularideae</taxon>
        <taxon>Castillejinae</taxon>
        <taxon>Castilleja</taxon>
    </lineage>
</organism>
<evidence type="ECO:0000256" key="1">
    <source>
        <dbReference type="ARBA" id="ARBA00004609"/>
    </source>
</evidence>
<evidence type="ECO:0000256" key="3">
    <source>
        <dbReference type="ARBA" id="ARBA00022622"/>
    </source>
</evidence>
<reference evidence="14" key="1">
    <citation type="journal article" date="2024" name="IScience">
        <title>Strigolactones Initiate the Formation of Haustorium-like Structures in Castilleja.</title>
        <authorList>
            <person name="Buerger M."/>
            <person name="Peterson D."/>
            <person name="Chory J."/>
        </authorList>
    </citation>
    <scope>NUCLEOTIDE SEQUENCE [LARGE SCALE GENOMIC DNA]</scope>
</reference>
<evidence type="ECO:0000256" key="9">
    <source>
        <dbReference type="ARBA" id="ARBA00035011"/>
    </source>
</evidence>
<evidence type="ECO:0000256" key="8">
    <source>
        <dbReference type="ARBA" id="ARBA00023288"/>
    </source>
</evidence>
<evidence type="ECO:0000259" key="12">
    <source>
        <dbReference type="PROSITE" id="PS51485"/>
    </source>
</evidence>
<keyword evidence="10" id="KW-0812">Transmembrane</keyword>
<dbReference type="Pfam" id="PF02298">
    <property type="entry name" value="Cu_bind_like"/>
    <property type="match status" value="1"/>
</dbReference>
<dbReference type="PROSITE" id="PS51485">
    <property type="entry name" value="PHYTOCYANIN"/>
    <property type="match status" value="1"/>
</dbReference>
<evidence type="ECO:0000256" key="4">
    <source>
        <dbReference type="ARBA" id="ARBA00022729"/>
    </source>
</evidence>
<keyword evidence="7" id="KW-0325">Glycoprotein</keyword>
<evidence type="ECO:0000256" key="10">
    <source>
        <dbReference type="SAM" id="Phobius"/>
    </source>
</evidence>
<keyword evidence="4 11" id="KW-0732">Signal</keyword>
<comment type="subcellular location">
    <subcellularLocation>
        <location evidence="1">Cell membrane</location>
        <topology evidence="1">Lipid-anchor</topology>
        <topology evidence="1">GPI-anchor</topology>
    </subcellularLocation>
</comment>
<dbReference type="CDD" id="cd11019">
    <property type="entry name" value="OsENODL1_like"/>
    <property type="match status" value="1"/>
</dbReference>
<evidence type="ECO:0000313" key="14">
    <source>
        <dbReference type="Proteomes" id="UP001632038"/>
    </source>
</evidence>
<evidence type="ECO:0000256" key="5">
    <source>
        <dbReference type="ARBA" id="ARBA00023136"/>
    </source>
</evidence>
<name>A0ABD3DXD9_9LAMI</name>
<gene>
    <name evidence="13" type="ORF">CASFOL_010700</name>
</gene>
<keyword evidence="8" id="KW-0449">Lipoprotein</keyword>
<dbReference type="InterPro" id="IPR041846">
    <property type="entry name" value="ENL_dom"/>
</dbReference>
<sequence length="184" mass="19681">MGSLKFCYTLLFLVSIQGKALCSIYKVGDLDSWTIPTSNPQIYTKWSKIHNLKIGDSLFFLHPPSQDSVIQVTGEGYKSCNIKDPILYMNNGNSLFNISRTGDYYFTSGAEGHCAKLQKLHISVNGNGSSTAADAPAYGPSASAPSYSNVFGSIPIQASASSLLKIPVFLSVAAAGILLYLIGV</sequence>
<feature type="domain" description="Phytocyanin" evidence="12">
    <location>
        <begin position="23"/>
        <end position="126"/>
    </location>
</feature>
<keyword evidence="2" id="KW-1003">Cell membrane</keyword>
<keyword evidence="5 10" id="KW-0472">Membrane</keyword>
<dbReference type="InterPro" id="IPR003245">
    <property type="entry name" value="Phytocyanin_dom"/>
</dbReference>
<dbReference type="PANTHER" id="PTHR33021">
    <property type="entry name" value="BLUE COPPER PROTEIN"/>
    <property type="match status" value="1"/>
</dbReference>
<dbReference type="EMBL" id="JAVIJP010000013">
    <property type="protein sequence ID" value="KAL3645520.1"/>
    <property type="molecule type" value="Genomic_DNA"/>
</dbReference>
<accession>A0ABD3DXD9</accession>
<dbReference type="InterPro" id="IPR008972">
    <property type="entry name" value="Cupredoxin"/>
</dbReference>
<dbReference type="Proteomes" id="UP001632038">
    <property type="component" value="Unassembled WGS sequence"/>
</dbReference>
<protein>
    <recommendedName>
        <fullName evidence="12">Phytocyanin domain-containing protein</fullName>
    </recommendedName>
</protein>
<feature type="transmembrane region" description="Helical" evidence="10">
    <location>
        <begin position="163"/>
        <end position="182"/>
    </location>
</feature>
<feature type="signal peptide" evidence="11">
    <location>
        <begin position="1"/>
        <end position="22"/>
    </location>
</feature>
<dbReference type="GO" id="GO:0098552">
    <property type="term" value="C:side of membrane"/>
    <property type="evidence" value="ECO:0007669"/>
    <property type="project" value="UniProtKB-KW"/>
</dbReference>
<proteinExistence type="inferred from homology"/>
<comment type="similarity">
    <text evidence="9">Belongs to the early nodulin-like (ENODL) family.</text>
</comment>
<evidence type="ECO:0000313" key="13">
    <source>
        <dbReference type="EMBL" id="KAL3645520.1"/>
    </source>
</evidence>
<keyword evidence="10" id="KW-1133">Transmembrane helix</keyword>
<dbReference type="GO" id="GO:0005886">
    <property type="term" value="C:plasma membrane"/>
    <property type="evidence" value="ECO:0007669"/>
    <property type="project" value="UniProtKB-SubCell"/>
</dbReference>
<evidence type="ECO:0000256" key="11">
    <source>
        <dbReference type="SAM" id="SignalP"/>
    </source>
</evidence>
<comment type="caution">
    <text evidence="13">The sequence shown here is derived from an EMBL/GenBank/DDBJ whole genome shotgun (WGS) entry which is preliminary data.</text>
</comment>
<evidence type="ECO:0000256" key="2">
    <source>
        <dbReference type="ARBA" id="ARBA00022475"/>
    </source>
</evidence>
<dbReference type="SUPFAM" id="SSF49503">
    <property type="entry name" value="Cupredoxins"/>
    <property type="match status" value="1"/>
</dbReference>
<dbReference type="Gene3D" id="2.60.40.420">
    <property type="entry name" value="Cupredoxins - blue copper proteins"/>
    <property type="match status" value="1"/>
</dbReference>
<keyword evidence="3" id="KW-0336">GPI-anchor</keyword>
<keyword evidence="14" id="KW-1185">Reference proteome</keyword>
<dbReference type="FunFam" id="2.60.40.420:FF:000010">
    <property type="entry name" value="Early nodulin-like protein 1"/>
    <property type="match status" value="1"/>
</dbReference>